<keyword evidence="3" id="KW-1185">Reference proteome</keyword>
<dbReference type="NCBIfam" id="NF041495">
    <property type="entry name" value="MobB_relaxase"/>
    <property type="match status" value="1"/>
</dbReference>
<proteinExistence type="predicted"/>
<comment type="caution">
    <text evidence="2">The sequence shown here is derived from an EMBL/GenBank/DDBJ whole genome shotgun (WGS) entry which is preliminary data.</text>
</comment>
<dbReference type="RefSeq" id="WP_345003806.1">
    <property type="nucleotide sequence ID" value="NZ_BAABCY010000007.1"/>
</dbReference>
<evidence type="ECO:0000256" key="1">
    <source>
        <dbReference type="SAM" id="Coils"/>
    </source>
</evidence>
<feature type="coiled-coil region" evidence="1">
    <location>
        <begin position="148"/>
        <end position="180"/>
    </location>
</feature>
<dbReference type="InterPro" id="IPR048098">
    <property type="entry name" value="MobB"/>
</dbReference>
<sequence>MYIAISKQHQGENFSGSVRDFVNYLEKENQEQSLEQHEYFFDQNNDRINAEEVIKEIDNNTTKLNKKDSKFYSMVVSPSQSELKAIDNDPEKLRQYVREMMKDYAASFYRNKAVTVNDIKYYAKIEKERTYKGTDKEIRENQPYATKILELKKEIRQIEQGKSKEQIKTIKKEIERLEREAPHKIDGKRIVRDMKKEGMQNHIHIIVSHKDVTNTFKLSPLSQHKEAETILNGKTIKQGFNRDKFYEAAEKTFDRTFNYKRNFMESYKARNVLDKDPKRFLAMIAGLPTTEKQVALKTLYKAGVKVPTIPTNKVQLAYKALMRLKRGVETAINSGSIGI</sequence>
<keyword evidence="1" id="KW-0175">Coiled coil</keyword>
<organism evidence="2 3">
    <name type="scientific">Snuella lapsa</name>
    <dbReference type="NCBI Taxonomy" id="870481"/>
    <lineage>
        <taxon>Bacteria</taxon>
        <taxon>Pseudomonadati</taxon>
        <taxon>Bacteroidota</taxon>
        <taxon>Flavobacteriia</taxon>
        <taxon>Flavobacteriales</taxon>
        <taxon>Flavobacteriaceae</taxon>
        <taxon>Snuella</taxon>
    </lineage>
</organism>
<reference evidence="3" key="1">
    <citation type="journal article" date="2019" name="Int. J. Syst. Evol. Microbiol.">
        <title>The Global Catalogue of Microorganisms (GCM) 10K type strain sequencing project: providing services to taxonomists for standard genome sequencing and annotation.</title>
        <authorList>
            <consortium name="The Broad Institute Genomics Platform"/>
            <consortium name="The Broad Institute Genome Sequencing Center for Infectious Disease"/>
            <person name="Wu L."/>
            <person name="Ma J."/>
        </authorList>
    </citation>
    <scope>NUCLEOTIDE SEQUENCE [LARGE SCALE GENOMIC DNA]</scope>
    <source>
        <strain evidence="3">JCM 17111</strain>
    </source>
</reference>
<dbReference type="Pfam" id="PF18976">
    <property type="entry name" value="DUF5712"/>
    <property type="match status" value="1"/>
</dbReference>
<evidence type="ECO:0000313" key="3">
    <source>
        <dbReference type="Proteomes" id="UP001500954"/>
    </source>
</evidence>
<accession>A0ABP6WN43</accession>
<gene>
    <name evidence="2" type="ORF">GCM10022395_01620</name>
</gene>
<name>A0ABP6WN43_9FLAO</name>
<evidence type="ECO:0008006" key="4">
    <source>
        <dbReference type="Google" id="ProtNLM"/>
    </source>
</evidence>
<dbReference type="Proteomes" id="UP001500954">
    <property type="component" value="Unassembled WGS sequence"/>
</dbReference>
<dbReference type="EMBL" id="BAABCY010000007">
    <property type="protein sequence ID" value="GAA3553767.1"/>
    <property type="molecule type" value="Genomic_DNA"/>
</dbReference>
<protein>
    <recommendedName>
        <fullName evidence="4">Mobilization protein</fullName>
    </recommendedName>
</protein>
<dbReference type="InterPro" id="IPR043766">
    <property type="entry name" value="BfmA-like"/>
</dbReference>
<evidence type="ECO:0000313" key="2">
    <source>
        <dbReference type="EMBL" id="GAA3553767.1"/>
    </source>
</evidence>